<sequence length="189" mass="20730">MKIFNLVGIALFATIPGVMAQGDDAKTSALMSLTPQHQQTVERVIEVTLQKPDGILGKPKTVFELEGVVSNTKLPELIRSPTENSQVKRADTVTCFSLNKRIPVILIRSTQANDDWWVQGVCVPDGRNRFVSSVRFGNGSTPAGTRFWIVAIYPDAEQAKELRPGLSLEQLPEGVSQSTEVEVVRNNPS</sequence>
<evidence type="ECO:0000256" key="1">
    <source>
        <dbReference type="SAM" id="SignalP"/>
    </source>
</evidence>
<comment type="caution">
    <text evidence="2">The sequence shown here is derived from an EMBL/GenBank/DDBJ whole genome shotgun (WGS) entry which is preliminary data.</text>
</comment>
<evidence type="ECO:0000313" key="2">
    <source>
        <dbReference type="EMBL" id="SMP76386.1"/>
    </source>
</evidence>
<protein>
    <submittedName>
        <fullName evidence="2">Uncharacterized protein</fullName>
    </submittedName>
</protein>
<dbReference type="EMBL" id="FXUG01000021">
    <property type="protein sequence ID" value="SMP76386.1"/>
    <property type="molecule type" value="Genomic_DNA"/>
</dbReference>
<accession>A0ABY1QRA7</accession>
<gene>
    <name evidence="2" type="ORF">SAMN06265222_12128</name>
</gene>
<feature type="chain" id="PRO_5046328157" evidence="1">
    <location>
        <begin position="21"/>
        <end position="189"/>
    </location>
</feature>
<dbReference type="RefSeq" id="WP_283435207.1">
    <property type="nucleotide sequence ID" value="NZ_FXUG01000021.1"/>
</dbReference>
<keyword evidence="1" id="KW-0732">Signal</keyword>
<proteinExistence type="predicted"/>
<keyword evidence="3" id="KW-1185">Reference proteome</keyword>
<feature type="signal peptide" evidence="1">
    <location>
        <begin position="1"/>
        <end position="20"/>
    </location>
</feature>
<name>A0ABY1QRA7_9BACT</name>
<reference evidence="2 3" key="1">
    <citation type="submission" date="2017-05" db="EMBL/GenBank/DDBJ databases">
        <authorList>
            <person name="Varghese N."/>
            <person name="Submissions S."/>
        </authorList>
    </citation>
    <scope>NUCLEOTIDE SEQUENCE [LARGE SCALE GENOMIC DNA]</scope>
    <source>
        <strain evidence="2 3">DSM 25457</strain>
    </source>
</reference>
<dbReference type="Proteomes" id="UP001158067">
    <property type="component" value="Unassembled WGS sequence"/>
</dbReference>
<evidence type="ECO:0000313" key="3">
    <source>
        <dbReference type="Proteomes" id="UP001158067"/>
    </source>
</evidence>
<organism evidence="2 3">
    <name type="scientific">Neorhodopirellula lusitana</name>
    <dbReference type="NCBI Taxonomy" id="445327"/>
    <lineage>
        <taxon>Bacteria</taxon>
        <taxon>Pseudomonadati</taxon>
        <taxon>Planctomycetota</taxon>
        <taxon>Planctomycetia</taxon>
        <taxon>Pirellulales</taxon>
        <taxon>Pirellulaceae</taxon>
        <taxon>Neorhodopirellula</taxon>
    </lineage>
</organism>